<gene>
    <name evidence="2" type="ORF">MBM_02277</name>
</gene>
<name>K1WMV7_MARBU</name>
<feature type="region of interest" description="Disordered" evidence="1">
    <location>
        <begin position="52"/>
        <end position="76"/>
    </location>
</feature>
<dbReference type="KEGG" id="mbe:MBM_02277"/>
<evidence type="ECO:0000256" key="1">
    <source>
        <dbReference type="SAM" id="MobiDB-lite"/>
    </source>
</evidence>
<sequence>MIETPTYRRFVARGCLGMLRRYRSTGEHLCVPVPRTPYPVKLLAELTRSCVKRRRGEEEEEEEEEEKSKGKGKGKGKKTSVILLISLYRSTCSLDSLNSLNSLNSLDSLDSLNSLNPLAQLTPLTLITAYAHQTYGNTYTHTRGQGRVKVDFSVVLPAETSPVSWSLRYSESPSTTGMIPDSVPFHGLPASSYVTRKER</sequence>
<dbReference type="HOGENOM" id="CLU_1372468_0_0_1"/>
<protein>
    <submittedName>
        <fullName evidence="2">Uncharacterized protein</fullName>
    </submittedName>
</protein>
<dbReference type="Proteomes" id="UP000006753">
    <property type="component" value="Unassembled WGS sequence"/>
</dbReference>
<reference evidence="2 3" key="1">
    <citation type="journal article" date="2012" name="BMC Genomics">
        <title>Sequencing the genome of Marssonina brunnea reveals fungus-poplar co-evolution.</title>
        <authorList>
            <person name="Zhu S."/>
            <person name="Cao Y.-Z."/>
            <person name="Jiang C."/>
            <person name="Tan B.-Y."/>
            <person name="Wang Z."/>
            <person name="Feng S."/>
            <person name="Zhang L."/>
            <person name="Su X.-H."/>
            <person name="Brejova B."/>
            <person name="Vinar T."/>
            <person name="Xu M."/>
            <person name="Wang M.-X."/>
            <person name="Zhang S.-G."/>
            <person name="Huang M.-R."/>
            <person name="Wu R."/>
            <person name="Zhou Y."/>
        </authorList>
    </citation>
    <scope>NUCLEOTIDE SEQUENCE [LARGE SCALE GENOMIC DNA]</scope>
    <source>
        <strain evidence="2 3">MB_m1</strain>
    </source>
</reference>
<dbReference type="InParanoid" id="K1WMV7"/>
<evidence type="ECO:0000313" key="2">
    <source>
        <dbReference type="EMBL" id="EKD19040.1"/>
    </source>
</evidence>
<evidence type="ECO:0000313" key="3">
    <source>
        <dbReference type="Proteomes" id="UP000006753"/>
    </source>
</evidence>
<organism evidence="2 3">
    <name type="scientific">Marssonina brunnea f. sp. multigermtubi (strain MB_m1)</name>
    <name type="common">Marssonina leaf spot fungus</name>
    <dbReference type="NCBI Taxonomy" id="1072389"/>
    <lineage>
        <taxon>Eukaryota</taxon>
        <taxon>Fungi</taxon>
        <taxon>Dikarya</taxon>
        <taxon>Ascomycota</taxon>
        <taxon>Pezizomycotina</taxon>
        <taxon>Leotiomycetes</taxon>
        <taxon>Helotiales</taxon>
        <taxon>Drepanopezizaceae</taxon>
        <taxon>Drepanopeziza</taxon>
    </lineage>
</organism>
<proteinExistence type="predicted"/>
<dbReference type="EMBL" id="JH921431">
    <property type="protein sequence ID" value="EKD19040.1"/>
    <property type="molecule type" value="Genomic_DNA"/>
</dbReference>
<keyword evidence="3" id="KW-1185">Reference proteome</keyword>
<dbReference type="AlphaFoldDB" id="K1WMV7"/>
<accession>K1WMV7</accession>